<evidence type="ECO:0000313" key="2">
    <source>
        <dbReference type="EMBL" id="SEK86888.1"/>
    </source>
</evidence>
<dbReference type="RefSeq" id="WP_093003996.1">
    <property type="nucleotide sequence ID" value="NZ_FNZZ01000002.1"/>
</dbReference>
<sequence length="147" mass="16193">MHSSWGSSGATPMLTGTRDEREAQRAEARTRRAAERVAAAEARTEARASARDTQSSLREQQREQRRVEEEQRRAAAADARDARPKRRSSTGSLARTGHATEERDTRHYSTELDLDRLRLLARRGASVAALAHAFKISEAAVAAALAD</sequence>
<dbReference type="Proteomes" id="UP000199214">
    <property type="component" value="Unassembled WGS sequence"/>
</dbReference>
<dbReference type="EMBL" id="FNZZ01000002">
    <property type="protein sequence ID" value="SEK86888.1"/>
    <property type="molecule type" value="Genomic_DNA"/>
</dbReference>
<evidence type="ECO:0000313" key="3">
    <source>
        <dbReference type="Proteomes" id="UP000199214"/>
    </source>
</evidence>
<organism evidence="2 3">
    <name type="scientific">Sphingomonas palmae</name>
    <dbReference type="NCBI Taxonomy" id="1855283"/>
    <lineage>
        <taxon>Bacteria</taxon>
        <taxon>Pseudomonadati</taxon>
        <taxon>Pseudomonadota</taxon>
        <taxon>Alphaproteobacteria</taxon>
        <taxon>Sphingomonadales</taxon>
        <taxon>Sphingomonadaceae</taxon>
        <taxon>Sphingomonas</taxon>
    </lineage>
</organism>
<name>A0A1H7KJD0_9SPHN</name>
<evidence type="ECO:0000256" key="1">
    <source>
        <dbReference type="SAM" id="MobiDB-lite"/>
    </source>
</evidence>
<feature type="region of interest" description="Disordered" evidence="1">
    <location>
        <begin position="1"/>
        <end position="111"/>
    </location>
</feature>
<feature type="compositionally biased region" description="Basic and acidic residues" evidence="1">
    <location>
        <begin position="98"/>
        <end position="111"/>
    </location>
</feature>
<feature type="compositionally biased region" description="Basic and acidic residues" evidence="1">
    <location>
        <begin position="17"/>
        <end position="35"/>
    </location>
</feature>
<dbReference type="AlphaFoldDB" id="A0A1H7KJD0"/>
<reference evidence="3" key="1">
    <citation type="submission" date="2016-10" db="EMBL/GenBank/DDBJ databases">
        <authorList>
            <person name="Varghese N."/>
            <person name="Submissions S."/>
        </authorList>
    </citation>
    <scope>NUCLEOTIDE SEQUENCE [LARGE SCALE GENOMIC DNA]</scope>
    <source>
        <strain evidence="3">JS21-1</strain>
    </source>
</reference>
<feature type="compositionally biased region" description="Basic and acidic residues" evidence="1">
    <location>
        <begin position="59"/>
        <end position="82"/>
    </location>
</feature>
<keyword evidence="3" id="KW-1185">Reference proteome</keyword>
<gene>
    <name evidence="2" type="ORF">SAMN05216382_1006</name>
</gene>
<feature type="compositionally biased region" description="Polar residues" evidence="1">
    <location>
        <begin position="1"/>
        <end position="10"/>
    </location>
</feature>
<accession>A0A1H7KJD0</accession>
<protein>
    <submittedName>
        <fullName evidence="2">Uncharacterized protein</fullName>
    </submittedName>
</protein>
<dbReference type="STRING" id="1855283.SAMN05216382_1006"/>
<proteinExistence type="predicted"/>